<sequence>MNCIDAVEGTAKSVLTQFVDLSAEYRMDVSEYIRNAKMVIDGAVLFLKSNPELNHSPDLLRDVLYDHAKAQWLLRLEKAAESDPAAAASPDMEYHAYCYDHVYARGEYPR</sequence>
<evidence type="ECO:0000313" key="2">
    <source>
        <dbReference type="Proteomes" id="UP000425960"/>
    </source>
</evidence>
<name>A0A5K8A1F1_9BACT</name>
<organism evidence="1 2">
    <name type="scientific">Desulfosarcina ovata subsp. sediminis</name>
    <dbReference type="NCBI Taxonomy" id="885957"/>
    <lineage>
        <taxon>Bacteria</taxon>
        <taxon>Pseudomonadati</taxon>
        <taxon>Thermodesulfobacteriota</taxon>
        <taxon>Desulfobacteria</taxon>
        <taxon>Desulfobacterales</taxon>
        <taxon>Desulfosarcinaceae</taxon>
        <taxon>Desulfosarcina</taxon>
    </lineage>
</organism>
<dbReference type="KEGG" id="dov:DSCO28_69710"/>
<dbReference type="Proteomes" id="UP000425960">
    <property type="component" value="Chromosome"/>
</dbReference>
<accession>A0A5K8A1F1</accession>
<gene>
    <name evidence="1" type="ORF">DSCO28_69710</name>
</gene>
<dbReference type="EMBL" id="AP021876">
    <property type="protein sequence ID" value="BBO86405.1"/>
    <property type="molecule type" value="Genomic_DNA"/>
</dbReference>
<protein>
    <submittedName>
        <fullName evidence="1">Uncharacterized protein</fullName>
    </submittedName>
</protein>
<dbReference type="AlphaFoldDB" id="A0A5K8A1F1"/>
<evidence type="ECO:0000313" key="1">
    <source>
        <dbReference type="EMBL" id="BBO86405.1"/>
    </source>
</evidence>
<dbReference type="RefSeq" id="WP_155313951.1">
    <property type="nucleotide sequence ID" value="NZ_AP021876.1"/>
</dbReference>
<proteinExistence type="predicted"/>
<reference evidence="1 2" key="1">
    <citation type="submission" date="2019-11" db="EMBL/GenBank/DDBJ databases">
        <title>Comparative genomics of hydrocarbon-degrading Desulfosarcina strains.</title>
        <authorList>
            <person name="Watanabe M."/>
            <person name="Kojima H."/>
            <person name="Fukui M."/>
        </authorList>
    </citation>
    <scope>NUCLEOTIDE SEQUENCE [LARGE SCALE GENOMIC DNA]</scope>
    <source>
        <strain evidence="1 2">28bB2T</strain>
    </source>
</reference>